<reference evidence="3" key="1">
    <citation type="journal article" date="2006" name="PLoS Biol.">
        <title>Macronuclear genome sequence of the ciliate Tetrahymena thermophila, a model eukaryote.</title>
        <authorList>
            <person name="Eisen J.A."/>
            <person name="Coyne R.S."/>
            <person name="Wu M."/>
            <person name="Wu D."/>
            <person name="Thiagarajan M."/>
            <person name="Wortman J.R."/>
            <person name="Badger J.H."/>
            <person name="Ren Q."/>
            <person name="Amedeo P."/>
            <person name="Jones K.M."/>
            <person name="Tallon L.J."/>
            <person name="Delcher A.L."/>
            <person name="Salzberg S.L."/>
            <person name="Silva J.C."/>
            <person name="Haas B.J."/>
            <person name="Majoros W.H."/>
            <person name="Farzad M."/>
            <person name="Carlton J.M."/>
            <person name="Smith R.K. Jr."/>
            <person name="Garg J."/>
            <person name="Pearlman R.E."/>
            <person name="Karrer K.M."/>
            <person name="Sun L."/>
            <person name="Manning G."/>
            <person name="Elde N.C."/>
            <person name="Turkewitz A.P."/>
            <person name="Asai D.J."/>
            <person name="Wilkes D.E."/>
            <person name="Wang Y."/>
            <person name="Cai H."/>
            <person name="Collins K."/>
            <person name="Stewart B.A."/>
            <person name="Lee S.R."/>
            <person name="Wilamowska K."/>
            <person name="Weinberg Z."/>
            <person name="Ruzzo W.L."/>
            <person name="Wloga D."/>
            <person name="Gaertig J."/>
            <person name="Frankel J."/>
            <person name="Tsao C.-C."/>
            <person name="Gorovsky M.A."/>
            <person name="Keeling P.J."/>
            <person name="Waller R.F."/>
            <person name="Patron N.J."/>
            <person name="Cherry J.M."/>
            <person name="Stover N.A."/>
            <person name="Krieger C.J."/>
            <person name="del Toro C."/>
            <person name="Ryder H.F."/>
            <person name="Williamson S.C."/>
            <person name="Barbeau R.A."/>
            <person name="Hamilton E.P."/>
            <person name="Orias E."/>
        </authorList>
    </citation>
    <scope>NUCLEOTIDE SEQUENCE [LARGE SCALE GENOMIC DNA]</scope>
    <source>
        <strain evidence="3">SB210</strain>
    </source>
</reference>
<organism evidence="2 3">
    <name type="scientific">Tetrahymena thermophila (strain SB210)</name>
    <dbReference type="NCBI Taxonomy" id="312017"/>
    <lineage>
        <taxon>Eukaryota</taxon>
        <taxon>Sar</taxon>
        <taxon>Alveolata</taxon>
        <taxon>Ciliophora</taxon>
        <taxon>Intramacronucleata</taxon>
        <taxon>Oligohymenophorea</taxon>
        <taxon>Hymenostomatida</taxon>
        <taxon>Tetrahymenina</taxon>
        <taxon>Tetrahymenidae</taxon>
        <taxon>Tetrahymena</taxon>
    </lineage>
</organism>
<dbReference type="GeneID" id="7826811"/>
<dbReference type="EMBL" id="GG662856">
    <property type="protein sequence ID" value="EAR87031.1"/>
    <property type="molecule type" value="Genomic_DNA"/>
</dbReference>
<dbReference type="RefSeq" id="XP_001007276.1">
    <property type="nucleotide sequence ID" value="XM_001007276.1"/>
</dbReference>
<dbReference type="Proteomes" id="UP000009168">
    <property type="component" value="Unassembled WGS sequence"/>
</dbReference>
<keyword evidence="2" id="KW-0472">Membrane</keyword>
<dbReference type="HOGENOM" id="CLU_149666_0_0_1"/>
<name>Q22NY0_TETTS</name>
<evidence type="ECO:0000313" key="2">
    <source>
        <dbReference type="EMBL" id="EAR87031.1"/>
    </source>
</evidence>
<keyword evidence="1" id="KW-0732">Signal</keyword>
<keyword evidence="2" id="KW-0812">Transmembrane</keyword>
<dbReference type="AlphaFoldDB" id="Q22NY0"/>
<evidence type="ECO:0000256" key="1">
    <source>
        <dbReference type="SAM" id="SignalP"/>
    </source>
</evidence>
<protein>
    <submittedName>
        <fullName evidence="2">Transmembrane protein, putative</fullName>
    </submittedName>
</protein>
<proteinExistence type="predicted"/>
<accession>Q22NY0</accession>
<dbReference type="KEGG" id="tet:TTHERM_00418150"/>
<sequence length="143" mass="16282">MNSKLLIALSLISIISIGAFAVYSFNGDLEMGRNQTTVFQWFSCFTKNTQAQCDDLKDELEKTLCFAAAHAIGDFTYEGSPLAIEPCQQFHKFLNQANTTDVLNTGNYYQNCYMNVTILKAAYQSYYFNNTIYYPQYIRCAGF</sequence>
<keyword evidence="3" id="KW-1185">Reference proteome</keyword>
<gene>
    <name evidence="2" type="ORF">TTHERM_00418150</name>
</gene>
<evidence type="ECO:0000313" key="3">
    <source>
        <dbReference type="Proteomes" id="UP000009168"/>
    </source>
</evidence>
<feature type="chain" id="PRO_5004201172" evidence="1">
    <location>
        <begin position="22"/>
        <end position="143"/>
    </location>
</feature>
<feature type="signal peptide" evidence="1">
    <location>
        <begin position="1"/>
        <end position="21"/>
    </location>
</feature>
<dbReference type="InParanoid" id="Q22NY0"/>